<feature type="transmembrane region" description="Helical" evidence="1">
    <location>
        <begin position="65"/>
        <end position="86"/>
    </location>
</feature>
<evidence type="ECO:0008006" key="4">
    <source>
        <dbReference type="Google" id="ProtNLM"/>
    </source>
</evidence>
<organism evidence="2 3">
    <name type="scientific">Candidatus Roizmanbacteria bacterium RIFOXYD1_FULL_38_12</name>
    <dbReference type="NCBI Taxonomy" id="1802093"/>
    <lineage>
        <taxon>Bacteria</taxon>
        <taxon>Candidatus Roizmaniibacteriota</taxon>
    </lineage>
</organism>
<reference evidence="2 3" key="1">
    <citation type="journal article" date="2016" name="Nat. Commun.">
        <title>Thousands of microbial genomes shed light on interconnected biogeochemical processes in an aquifer system.</title>
        <authorList>
            <person name="Anantharaman K."/>
            <person name="Brown C.T."/>
            <person name="Hug L.A."/>
            <person name="Sharon I."/>
            <person name="Castelle C.J."/>
            <person name="Probst A.J."/>
            <person name="Thomas B.C."/>
            <person name="Singh A."/>
            <person name="Wilkins M.J."/>
            <person name="Karaoz U."/>
            <person name="Brodie E.L."/>
            <person name="Williams K.H."/>
            <person name="Hubbard S.S."/>
            <person name="Banfield J.F."/>
        </authorList>
    </citation>
    <scope>NUCLEOTIDE SEQUENCE [LARGE SCALE GENOMIC DNA]</scope>
</reference>
<dbReference type="Pfam" id="PF09527">
    <property type="entry name" value="ATPase_gene1"/>
    <property type="match status" value="1"/>
</dbReference>
<dbReference type="AlphaFoldDB" id="A0A1F7L0A5"/>
<accession>A0A1F7L0A5</accession>
<evidence type="ECO:0000313" key="3">
    <source>
        <dbReference type="Proteomes" id="UP000177050"/>
    </source>
</evidence>
<sequence length="119" mass="13702">MDDRIYAENKFKIGSDFELRPLKKKDQKYIRKSAILSEGEEYEVFLSKKKETSEKKDGSFHGLQYTHLGFYLITPILMGVALGIYIDRFLGTKPVVTLTLIMCGGIATFYNLLRLIKKN</sequence>
<dbReference type="Proteomes" id="UP000177050">
    <property type="component" value="Unassembled WGS sequence"/>
</dbReference>
<feature type="transmembrane region" description="Helical" evidence="1">
    <location>
        <begin position="92"/>
        <end position="113"/>
    </location>
</feature>
<comment type="caution">
    <text evidence="2">The sequence shown here is derived from an EMBL/GenBank/DDBJ whole genome shotgun (WGS) entry which is preliminary data.</text>
</comment>
<proteinExistence type="predicted"/>
<gene>
    <name evidence="2" type="ORF">A3K52_02165</name>
</gene>
<dbReference type="InterPro" id="IPR032820">
    <property type="entry name" value="ATPase_put"/>
</dbReference>
<evidence type="ECO:0000313" key="2">
    <source>
        <dbReference type="EMBL" id="OGK73575.1"/>
    </source>
</evidence>
<keyword evidence="1" id="KW-0472">Membrane</keyword>
<dbReference type="EMBL" id="MGBR01000001">
    <property type="protein sequence ID" value="OGK73575.1"/>
    <property type="molecule type" value="Genomic_DNA"/>
</dbReference>
<keyword evidence="1" id="KW-0812">Transmembrane</keyword>
<keyword evidence="1" id="KW-1133">Transmembrane helix</keyword>
<protein>
    <recommendedName>
        <fullName evidence="4">F0F1 ATP synthase subunit</fullName>
    </recommendedName>
</protein>
<name>A0A1F7L0A5_9BACT</name>
<evidence type="ECO:0000256" key="1">
    <source>
        <dbReference type="SAM" id="Phobius"/>
    </source>
</evidence>